<feature type="compositionally biased region" description="Basic and acidic residues" evidence="1">
    <location>
        <begin position="25"/>
        <end position="38"/>
    </location>
</feature>
<feature type="compositionally biased region" description="Basic residues" evidence="1">
    <location>
        <begin position="43"/>
        <end position="52"/>
    </location>
</feature>
<dbReference type="KEGG" id="rlc:K227x_23450"/>
<dbReference type="EMBL" id="CP036525">
    <property type="protein sequence ID" value="QDT03959.1"/>
    <property type="molecule type" value="Genomic_DNA"/>
</dbReference>
<dbReference type="KEGG" id="rlc:K227x_23440"/>
<feature type="region of interest" description="Disordered" evidence="1">
    <location>
        <begin position="1"/>
        <end position="52"/>
    </location>
</feature>
<dbReference type="EMBL" id="CP036525">
    <property type="protein sequence ID" value="QDT03958.1"/>
    <property type="molecule type" value="Genomic_DNA"/>
</dbReference>
<name>A0A517NAB8_9BACT</name>
<dbReference type="Proteomes" id="UP000318538">
    <property type="component" value="Chromosome"/>
</dbReference>
<gene>
    <name evidence="2" type="ORF">K227x_23440</name>
    <name evidence="3" type="ORF">K227x_23450</name>
</gene>
<evidence type="ECO:0000256" key="1">
    <source>
        <dbReference type="SAM" id="MobiDB-lite"/>
    </source>
</evidence>
<sequence>MPVVSTTGSRFPPNALLGRAACRRPGREEQDRVSHREPWGTPHGKKLPPLRG</sequence>
<evidence type="ECO:0000313" key="2">
    <source>
        <dbReference type="EMBL" id="QDT03958.1"/>
    </source>
</evidence>
<evidence type="ECO:0000313" key="4">
    <source>
        <dbReference type="Proteomes" id="UP000318538"/>
    </source>
</evidence>
<accession>A0A517NAB8</accession>
<keyword evidence="4" id="KW-1185">Reference proteome</keyword>
<organism evidence="2 4">
    <name type="scientific">Rubripirellula lacrimiformis</name>
    <dbReference type="NCBI Taxonomy" id="1930273"/>
    <lineage>
        <taxon>Bacteria</taxon>
        <taxon>Pseudomonadati</taxon>
        <taxon>Planctomycetota</taxon>
        <taxon>Planctomycetia</taxon>
        <taxon>Pirellulales</taxon>
        <taxon>Pirellulaceae</taxon>
        <taxon>Rubripirellula</taxon>
    </lineage>
</organism>
<dbReference type="AlphaFoldDB" id="A0A517NAB8"/>
<reference evidence="2 4" key="1">
    <citation type="submission" date="2019-02" db="EMBL/GenBank/DDBJ databases">
        <title>Deep-cultivation of Planctomycetes and their phenomic and genomic characterization uncovers novel biology.</title>
        <authorList>
            <person name="Wiegand S."/>
            <person name="Jogler M."/>
            <person name="Boedeker C."/>
            <person name="Pinto D."/>
            <person name="Vollmers J."/>
            <person name="Rivas-Marin E."/>
            <person name="Kohn T."/>
            <person name="Peeters S.H."/>
            <person name="Heuer A."/>
            <person name="Rast P."/>
            <person name="Oberbeckmann S."/>
            <person name="Bunk B."/>
            <person name="Jeske O."/>
            <person name="Meyerdierks A."/>
            <person name="Storesund J.E."/>
            <person name="Kallscheuer N."/>
            <person name="Luecker S."/>
            <person name="Lage O.M."/>
            <person name="Pohl T."/>
            <person name="Merkel B.J."/>
            <person name="Hornburger P."/>
            <person name="Mueller R.-W."/>
            <person name="Bruemmer F."/>
            <person name="Labrenz M."/>
            <person name="Spormann A.M."/>
            <person name="Op den Camp H."/>
            <person name="Overmann J."/>
            <person name="Amann R."/>
            <person name="Jetten M.S.M."/>
            <person name="Mascher T."/>
            <person name="Medema M.H."/>
            <person name="Devos D.P."/>
            <person name="Kaster A.-K."/>
            <person name="Ovreas L."/>
            <person name="Rohde M."/>
            <person name="Galperin M.Y."/>
            <person name="Jogler C."/>
        </authorList>
    </citation>
    <scope>NUCLEOTIDE SEQUENCE [LARGE SCALE GENOMIC DNA]</scope>
    <source>
        <strain evidence="2 4">K22_7</strain>
    </source>
</reference>
<evidence type="ECO:0000313" key="3">
    <source>
        <dbReference type="EMBL" id="QDT03959.1"/>
    </source>
</evidence>
<protein>
    <submittedName>
        <fullName evidence="2">Uncharacterized protein</fullName>
    </submittedName>
</protein>
<proteinExistence type="predicted"/>